<keyword evidence="11 15" id="KW-1133">Transmembrane helix</keyword>
<evidence type="ECO:0000256" key="5">
    <source>
        <dbReference type="ARBA" id="ARBA00022692"/>
    </source>
</evidence>
<reference evidence="18 19" key="1">
    <citation type="submission" date="2012-12" db="EMBL/GenBank/DDBJ databases">
        <title>Genome Assembly of Photobacterium sp. AK15.</title>
        <authorList>
            <person name="Khatri I."/>
            <person name="Vaidya B."/>
            <person name="Srinivas T.N.R."/>
            <person name="Subramanian S."/>
            <person name="Pinnaka A."/>
        </authorList>
    </citation>
    <scope>NUCLEOTIDE SEQUENCE [LARGE SCALE GENOMIC DNA]</scope>
    <source>
        <strain evidence="18 19">AK15</strain>
    </source>
</reference>
<keyword evidence="8 15" id="KW-0378">Hydrolase</keyword>
<dbReference type="FunFam" id="3.40.50.300:FF:000001">
    <property type="entry name" value="ATP-dependent zinc metalloprotease FtsH"/>
    <property type="match status" value="1"/>
</dbReference>
<keyword evidence="6 15" id="KW-0479">Metal-binding</keyword>
<feature type="active site" evidence="15">
    <location>
        <position position="443"/>
    </location>
</feature>
<dbReference type="InterPro" id="IPR027417">
    <property type="entry name" value="P-loop_NTPase"/>
</dbReference>
<dbReference type="SUPFAM" id="SSF140990">
    <property type="entry name" value="FtsH protease domain-like"/>
    <property type="match status" value="1"/>
</dbReference>
<keyword evidence="12 15" id="KW-0482">Metalloprotease</keyword>
<comment type="function">
    <text evidence="15">Acts as a processive, ATP-dependent zinc metallopeptidase for both cytoplasmic and membrane proteins. Plays a role in the quality control of integral membrane proteins.</text>
</comment>
<evidence type="ECO:0000256" key="1">
    <source>
        <dbReference type="ARBA" id="ARBA00004370"/>
    </source>
</evidence>
<evidence type="ECO:0000256" key="8">
    <source>
        <dbReference type="ARBA" id="ARBA00022801"/>
    </source>
</evidence>
<keyword evidence="18" id="KW-0132">Cell division</keyword>
<dbReference type="InterPro" id="IPR003959">
    <property type="entry name" value="ATPase_AAA_core"/>
</dbReference>
<dbReference type="InterPro" id="IPR005936">
    <property type="entry name" value="FtsH"/>
</dbReference>
<evidence type="ECO:0000256" key="16">
    <source>
        <dbReference type="RuleBase" id="RU003651"/>
    </source>
</evidence>
<evidence type="ECO:0000256" key="14">
    <source>
        <dbReference type="ARBA" id="ARBA00061570"/>
    </source>
</evidence>
<dbReference type="InterPro" id="IPR011546">
    <property type="entry name" value="Pept_M41_FtsH_extracell"/>
</dbReference>
<dbReference type="PANTHER" id="PTHR23076:SF97">
    <property type="entry name" value="ATP-DEPENDENT ZINC METALLOPROTEASE YME1L1"/>
    <property type="match status" value="1"/>
</dbReference>
<keyword evidence="13 15" id="KW-0472">Membrane</keyword>
<dbReference type="GO" id="GO:0051301">
    <property type="term" value="P:cell division"/>
    <property type="evidence" value="ECO:0007669"/>
    <property type="project" value="UniProtKB-KW"/>
</dbReference>
<dbReference type="OrthoDB" id="9809379at2"/>
<dbReference type="Pfam" id="PF17862">
    <property type="entry name" value="AAA_lid_3"/>
    <property type="match status" value="1"/>
</dbReference>
<dbReference type="SMART" id="SM00382">
    <property type="entry name" value="AAA"/>
    <property type="match status" value="1"/>
</dbReference>
<dbReference type="InterPro" id="IPR000642">
    <property type="entry name" value="Peptidase_M41"/>
</dbReference>
<organism evidence="18 19">
    <name type="scientific">Photobacterium marinum</name>
    <dbReference type="NCBI Taxonomy" id="1056511"/>
    <lineage>
        <taxon>Bacteria</taxon>
        <taxon>Pseudomonadati</taxon>
        <taxon>Pseudomonadota</taxon>
        <taxon>Gammaproteobacteria</taxon>
        <taxon>Vibrionales</taxon>
        <taxon>Vibrionaceae</taxon>
        <taxon>Photobacterium</taxon>
    </lineage>
</organism>
<dbReference type="InterPro" id="IPR037219">
    <property type="entry name" value="Peptidase_M41-like"/>
</dbReference>
<dbReference type="Gene3D" id="3.30.720.210">
    <property type="match status" value="1"/>
</dbReference>
<dbReference type="Gene3D" id="3.40.50.300">
    <property type="entry name" value="P-loop containing nucleotide triphosphate hydrolases"/>
    <property type="match status" value="1"/>
</dbReference>
<dbReference type="PROSITE" id="PS00674">
    <property type="entry name" value="AAA"/>
    <property type="match status" value="1"/>
</dbReference>
<keyword evidence="18" id="KW-0131">Cell cycle</keyword>
<dbReference type="Proteomes" id="UP000011134">
    <property type="component" value="Unassembled WGS sequence"/>
</dbReference>
<feature type="transmembrane region" description="Helical" evidence="15">
    <location>
        <begin position="17"/>
        <end position="34"/>
    </location>
</feature>
<evidence type="ECO:0000256" key="2">
    <source>
        <dbReference type="ARBA" id="ARBA00010044"/>
    </source>
</evidence>
<dbReference type="FunFam" id="1.10.8.60:FF:000001">
    <property type="entry name" value="ATP-dependent zinc metalloprotease FtsH"/>
    <property type="match status" value="1"/>
</dbReference>
<dbReference type="GO" id="GO:0005886">
    <property type="term" value="C:plasma membrane"/>
    <property type="evidence" value="ECO:0007669"/>
    <property type="project" value="UniProtKB-SubCell"/>
</dbReference>
<dbReference type="GO" id="GO:0006508">
    <property type="term" value="P:proteolysis"/>
    <property type="evidence" value="ECO:0007669"/>
    <property type="project" value="UniProtKB-KW"/>
</dbReference>
<comment type="caution">
    <text evidence="18">The sequence shown here is derived from an EMBL/GenBank/DDBJ whole genome shotgun (WGS) entry which is preliminary data.</text>
</comment>
<feature type="binding site" evidence="15">
    <location>
        <position position="446"/>
    </location>
    <ligand>
        <name>Zn(2+)</name>
        <dbReference type="ChEBI" id="CHEBI:29105"/>
        <note>catalytic</note>
    </ligand>
</feature>
<evidence type="ECO:0000256" key="15">
    <source>
        <dbReference type="HAMAP-Rule" id="MF_01458"/>
    </source>
</evidence>
<evidence type="ECO:0000256" key="4">
    <source>
        <dbReference type="ARBA" id="ARBA00022670"/>
    </source>
</evidence>
<keyword evidence="9 15" id="KW-0862">Zinc</keyword>
<dbReference type="NCBIfam" id="TIGR01241">
    <property type="entry name" value="FtsH_fam"/>
    <property type="match status" value="1"/>
</dbReference>
<dbReference type="GO" id="GO:0030163">
    <property type="term" value="P:protein catabolic process"/>
    <property type="evidence" value="ECO:0007669"/>
    <property type="project" value="UniProtKB-UniRule"/>
</dbReference>
<evidence type="ECO:0000256" key="3">
    <source>
        <dbReference type="ARBA" id="ARBA00022475"/>
    </source>
</evidence>
<protein>
    <recommendedName>
        <fullName evidence="15">ATP-dependent zinc metalloprotease FtsH</fullName>
        <ecNumber evidence="15">3.4.24.-</ecNumber>
    </recommendedName>
</protein>
<keyword evidence="7 15" id="KW-0547">Nucleotide-binding</keyword>
<dbReference type="SUPFAM" id="SSF52540">
    <property type="entry name" value="P-loop containing nucleoside triphosphate hydrolases"/>
    <property type="match status" value="1"/>
</dbReference>
<evidence type="ECO:0000256" key="11">
    <source>
        <dbReference type="ARBA" id="ARBA00022989"/>
    </source>
</evidence>
<dbReference type="GO" id="GO:0004176">
    <property type="term" value="F:ATP-dependent peptidase activity"/>
    <property type="evidence" value="ECO:0007669"/>
    <property type="project" value="InterPro"/>
</dbReference>
<evidence type="ECO:0000256" key="12">
    <source>
        <dbReference type="ARBA" id="ARBA00023049"/>
    </source>
</evidence>
<gene>
    <name evidence="15" type="primary">ftsH</name>
    <name evidence="18" type="ORF">C942_04338</name>
</gene>
<keyword evidence="19" id="KW-1185">Reference proteome</keyword>
<feature type="binding site" evidence="15">
    <location>
        <position position="518"/>
    </location>
    <ligand>
        <name>Zn(2+)</name>
        <dbReference type="ChEBI" id="CHEBI:29105"/>
        <note>catalytic</note>
    </ligand>
</feature>
<keyword evidence="5 15" id="KW-0812">Transmembrane</keyword>
<dbReference type="GO" id="GO:0005524">
    <property type="term" value="F:ATP binding"/>
    <property type="evidence" value="ECO:0007669"/>
    <property type="project" value="UniProtKB-UniRule"/>
</dbReference>
<evidence type="ECO:0000256" key="6">
    <source>
        <dbReference type="ARBA" id="ARBA00022723"/>
    </source>
</evidence>
<feature type="binding site" evidence="15">
    <location>
        <position position="442"/>
    </location>
    <ligand>
        <name>Zn(2+)</name>
        <dbReference type="ChEBI" id="CHEBI:29105"/>
        <note>catalytic</note>
    </ligand>
</feature>
<dbReference type="Gene3D" id="1.20.58.760">
    <property type="entry name" value="Peptidase M41"/>
    <property type="match status" value="1"/>
</dbReference>
<dbReference type="GO" id="GO:0016887">
    <property type="term" value="F:ATP hydrolysis activity"/>
    <property type="evidence" value="ECO:0007669"/>
    <property type="project" value="UniProtKB-UniRule"/>
</dbReference>
<evidence type="ECO:0000256" key="13">
    <source>
        <dbReference type="ARBA" id="ARBA00023136"/>
    </source>
</evidence>
<dbReference type="AlphaFoldDB" id="L8JCS4"/>
<dbReference type="Gene3D" id="1.10.8.60">
    <property type="match status" value="1"/>
</dbReference>
<comment type="similarity">
    <text evidence="14 15">In the central section; belongs to the AAA ATPase family.</text>
</comment>
<evidence type="ECO:0000259" key="17">
    <source>
        <dbReference type="SMART" id="SM00382"/>
    </source>
</evidence>
<dbReference type="HAMAP" id="MF_01458">
    <property type="entry name" value="FtsH"/>
    <property type="match status" value="1"/>
</dbReference>
<comment type="similarity">
    <text evidence="16">Belongs to the AAA ATPase family.</text>
</comment>
<dbReference type="PANTHER" id="PTHR23076">
    <property type="entry name" value="METALLOPROTEASE M41 FTSH"/>
    <property type="match status" value="1"/>
</dbReference>
<evidence type="ECO:0000313" key="18">
    <source>
        <dbReference type="EMBL" id="ELR66640.1"/>
    </source>
</evidence>
<feature type="binding site" evidence="15">
    <location>
        <begin position="221"/>
        <end position="228"/>
    </location>
    <ligand>
        <name>ATP</name>
        <dbReference type="ChEBI" id="CHEBI:30616"/>
    </ligand>
</feature>
<dbReference type="Pfam" id="PF06480">
    <property type="entry name" value="FtsH_ext"/>
    <property type="match status" value="1"/>
</dbReference>
<evidence type="ECO:0000256" key="7">
    <source>
        <dbReference type="ARBA" id="ARBA00022741"/>
    </source>
</evidence>
<dbReference type="FunFam" id="1.20.58.760:FF:000001">
    <property type="entry name" value="ATP-dependent zinc metalloprotease FtsH"/>
    <property type="match status" value="1"/>
</dbReference>
<comment type="cofactor">
    <cofactor evidence="15">
        <name>Zn(2+)</name>
        <dbReference type="ChEBI" id="CHEBI:29105"/>
    </cofactor>
    <text evidence="15">Binds 1 zinc ion per subunit.</text>
</comment>
<proteinExistence type="inferred from homology"/>
<dbReference type="RefSeq" id="WP_007463456.1">
    <property type="nucleotide sequence ID" value="NZ_AMZO01000006.1"/>
</dbReference>
<sequence>MPDEQQDPKKTPDIQNWIINAVLILGLIMFYFLLTNDSAKSPSEAVPYSEFKALLTDGKVASVTLRGNKAEVTLLQEEPIGPQKTLSRKFETRIPDIGDESLLPALEAQRIVLRVQPPDENKGLWLILLNLLPWIVIIGFWFWAINRAQQNITGGIGGKGKLDSFLRGSPRKSDIPNVNFDDVAGQDSAKREVSELVEFLKHPSHFRQLGAEVPRGVLMMGPPGTGKTLMARALAGEAGVRFYSISGSEFIEVFVGVGASRVRHLFEEAKENSPAIIFIDELDSIGRTRGTGLGGGHDEREQTLNQILAEMDGFSGHEAIIVLGATNRPDVLDPALLRPGRFDRHVVLELPDRNDRIAILKVHSRKMPLDDDVSFEQLSAGTPGFSGADIKNLVNEAAMFAARDKADKVCMAHFDEARDKLMLGTVRTLAIQPDERHRLAIHESGHTLVAYFQPDADPIYKVSIIPRGRALGVTHQLPEYERYTLSEDYLRARLAVILGGRSAEQVMLGTISSGADDDIAQATALARAMVSRWGMSKEIGPVDLRDSESHPFLGKEIAQPRHFSESSARSVDKAVKAFLSEAEKQAIDLIGTHKKQLESLIQELEEHETLDGEQIKVCLGDKVSSIKTNSTKSKEVRD</sequence>
<dbReference type="PATRIC" id="fig|1056511.3.peg.1167"/>
<evidence type="ECO:0000256" key="10">
    <source>
        <dbReference type="ARBA" id="ARBA00022840"/>
    </source>
</evidence>
<evidence type="ECO:0000313" key="19">
    <source>
        <dbReference type="Proteomes" id="UP000011134"/>
    </source>
</evidence>
<feature type="domain" description="AAA+ ATPase" evidence="17">
    <location>
        <begin position="213"/>
        <end position="352"/>
    </location>
</feature>
<dbReference type="EC" id="3.4.24.-" evidence="15"/>
<keyword evidence="10 15" id="KW-0067">ATP-binding</keyword>
<dbReference type="GO" id="GO:0008270">
    <property type="term" value="F:zinc ion binding"/>
    <property type="evidence" value="ECO:0007669"/>
    <property type="project" value="UniProtKB-UniRule"/>
</dbReference>
<dbReference type="InterPro" id="IPR041569">
    <property type="entry name" value="AAA_lid_3"/>
</dbReference>
<feature type="transmembrane region" description="Helical" evidence="15">
    <location>
        <begin position="124"/>
        <end position="144"/>
    </location>
</feature>
<accession>L8JCS4</accession>
<dbReference type="GO" id="GO:0004222">
    <property type="term" value="F:metalloendopeptidase activity"/>
    <property type="evidence" value="ECO:0007669"/>
    <property type="project" value="InterPro"/>
</dbReference>
<dbReference type="CDD" id="cd19501">
    <property type="entry name" value="RecA-like_FtsH"/>
    <property type="match status" value="1"/>
</dbReference>
<dbReference type="InterPro" id="IPR003593">
    <property type="entry name" value="AAA+_ATPase"/>
</dbReference>
<dbReference type="EMBL" id="AMZO01000006">
    <property type="protein sequence ID" value="ELR66640.1"/>
    <property type="molecule type" value="Genomic_DNA"/>
</dbReference>
<keyword evidence="4 15" id="KW-0645">Protease</keyword>
<comment type="subcellular location">
    <subcellularLocation>
        <location evidence="15">Cell membrane</location>
        <topology evidence="15">Multi-pass membrane protein</topology>
        <orientation evidence="15">Cytoplasmic side</orientation>
    </subcellularLocation>
    <subcellularLocation>
        <location evidence="1">Membrane</location>
    </subcellularLocation>
</comment>
<dbReference type="Pfam" id="PF01434">
    <property type="entry name" value="Peptidase_M41"/>
    <property type="match status" value="1"/>
</dbReference>
<dbReference type="InterPro" id="IPR003960">
    <property type="entry name" value="ATPase_AAA_CS"/>
</dbReference>
<name>L8JCS4_9GAMM</name>
<comment type="subunit">
    <text evidence="15">Homohexamer.</text>
</comment>
<evidence type="ECO:0000256" key="9">
    <source>
        <dbReference type="ARBA" id="ARBA00022833"/>
    </source>
</evidence>
<keyword evidence="3 15" id="KW-1003">Cell membrane</keyword>
<dbReference type="Pfam" id="PF00004">
    <property type="entry name" value="AAA"/>
    <property type="match status" value="1"/>
</dbReference>
<comment type="similarity">
    <text evidence="2 15">In the C-terminal section; belongs to the peptidase M41 family.</text>
</comment>